<dbReference type="InterPro" id="IPR000212">
    <property type="entry name" value="DNA_helicase_UvrD/REP"/>
</dbReference>
<evidence type="ECO:0000313" key="14">
    <source>
        <dbReference type="EMBL" id="EBU7166043.1"/>
    </source>
</evidence>
<dbReference type="InterPro" id="IPR014016">
    <property type="entry name" value="UvrD-like_ATP-bd"/>
</dbReference>
<evidence type="ECO:0000256" key="11">
    <source>
        <dbReference type="ARBA" id="ARBA00048988"/>
    </source>
</evidence>
<evidence type="ECO:0000256" key="10">
    <source>
        <dbReference type="ARBA" id="ARBA00034923"/>
    </source>
</evidence>
<dbReference type="PANTHER" id="PTHR11070:SF2">
    <property type="entry name" value="ATP-DEPENDENT DNA HELICASE SRS2"/>
    <property type="match status" value="1"/>
</dbReference>
<comment type="catalytic activity">
    <reaction evidence="8">
        <text>Couples ATP hydrolysis with the unwinding of duplex DNA by translocating in the 3'-5' direction.</text>
        <dbReference type="EC" id="5.6.2.4"/>
    </reaction>
</comment>
<dbReference type="InterPro" id="IPR027417">
    <property type="entry name" value="P-loop_NTPase"/>
</dbReference>
<dbReference type="GO" id="GO:0005524">
    <property type="term" value="F:ATP binding"/>
    <property type="evidence" value="ECO:0007669"/>
    <property type="project" value="UniProtKB-UniRule"/>
</dbReference>
<dbReference type="AlphaFoldDB" id="A0A5I8V6G3"/>
<evidence type="ECO:0000256" key="7">
    <source>
        <dbReference type="ARBA" id="ARBA00023235"/>
    </source>
</evidence>
<evidence type="ECO:0000256" key="12">
    <source>
        <dbReference type="PROSITE-ProRule" id="PRU00560"/>
    </source>
</evidence>
<dbReference type="GO" id="GO:0016787">
    <property type="term" value="F:hydrolase activity"/>
    <property type="evidence" value="ECO:0007669"/>
    <property type="project" value="UniProtKB-UniRule"/>
</dbReference>
<sequence length="558" mass="64446">MDDQKRQLINIKDNLLVSACPGAGKTKLLIGMLEDNLYRNESFRWHIVLTHTNAAADEISSRIDNLSIEVDRVWCGTIHSFLLEWVVKKYAGAISRLKDGFSLLSEYKQKKIIKSIESDKKLGVRIRYNCDERGNAFVEPYCHSLDDKHKELLVIQEYNAFKENNRLIDFDDIIKLGVEFLENNQNICEHLSKLIGNIYLDESQDTSLIQLKVLSYITRYNRVSVFIVGDNDQAIYQDLGVSIKDKDIIKSELQLSELKHETLSGCYRSSELLVKYYKKYSASRNDVTSLREFEGKSPIIKDISQDELPQRVFNLINQYQAKYNSVSGIAIIGPDKYYLMALINALYDLSENFVYDFQSTNPLYCARNTVFYELISLVVLDVNVINYQRRSSLARKIVDSVPELSHLTPLQLKRDLKEFQSVKNNFILWLRELYGFLEMKYQKSIKLETDYKICNAAASVAKIRAGMGAISKMINKDKNVVSVSTIHGSKGEEYDYVISIGYHDQVVPHKSSFEKGNEYARDIANRLMYVAFSRAKNYMNIFIDDRRKVSPFFIRDPD</sequence>
<feature type="binding site" evidence="12">
    <location>
        <begin position="19"/>
        <end position="26"/>
    </location>
    <ligand>
        <name>ATP</name>
        <dbReference type="ChEBI" id="CHEBI:30616"/>
    </ligand>
</feature>
<keyword evidence="6" id="KW-0238">DNA-binding</keyword>
<dbReference type="PANTHER" id="PTHR11070">
    <property type="entry name" value="UVRD / RECB / PCRA DNA HELICASE FAMILY MEMBER"/>
    <property type="match status" value="1"/>
</dbReference>
<protein>
    <recommendedName>
        <fullName evidence="9">DNA 3'-5' helicase</fullName>
        <ecNumber evidence="9">5.6.2.4</ecNumber>
    </recommendedName>
    <alternativeName>
        <fullName evidence="10">DNA 3'-5' helicase II</fullName>
    </alternativeName>
</protein>
<dbReference type="GO" id="GO:0043138">
    <property type="term" value="F:3'-5' DNA helicase activity"/>
    <property type="evidence" value="ECO:0007669"/>
    <property type="project" value="UniProtKB-EC"/>
</dbReference>
<keyword evidence="7" id="KW-0413">Isomerase</keyword>
<dbReference type="EC" id="5.6.2.4" evidence="9"/>
<evidence type="ECO:0000256" key="6">
    <source>
        <dbReference type="ARBA" id="ARBA00023125"/>
    </source>
</evidence>
<dbReference type="PROSITE" id="PS51198">
    <property type="entry name" value="UVRD_HELICASE_ATP_BIND"/>
    <property type="match status" value="1"/>
</dbReference>
<accession>A0A5I8V6G3</accession>
<dbReference type="GO" id="GO:0003677">
    <property type="term" value="F:DNA binding"/>
    <property type="evidence" value="ECO:0007669"/>
    <property type="project" value="UniProtKB-KW"/>
</dbReference>
<evidence type="ECO:0000256" key="9">
    <source>
        <dbReference type="ARBA" id="ARBA00034808"/>
    </source>
</evidence>
<dbReference type="EMBL" id="AAHCYL010000002">
    <property type="protein sequence ID" value="EBU7166043.1"/>
    <property type="molecule type" value="Genomic_DNA"/>
</dbReference>
<dbReference type="GO" id="GO:0000725">
    <property type="term" value="P:recombinational repair"/>
    <property type="evidence" value="ECO:0007669"/>
    <property type="project" value="TreeGrafter"/>
</dbReference>
<dbReference type="Gene3D" id="1.10.10.160">
    <property type="match status" value="1"/>
</dbReference>
<comment type="catalytic activity">
    <reaction evidence="11">
        <text>ATP + H2O = ADP + phosphate + H(+)</text>
        <dbReference type="Rhea" id="RHEA:13065"/>
        <dbReference type="ChEBI" id="CHEBI:15377"/>
        <dbReference type="ChEBI" id="CHEBI:15378"/>
        <dbReference type="ChEBI" id="CHEBI:30616"/>
        <dbReference type="ChEBI" id="CHEBI:43474"/>
        <dbReference type="ChEBI" id="CHEBI:456216"/>
        <dbReference type="EC" id="5.6.2.4"/>
    </reaction>
</comment>
<keyword evidence="5 12" id="KW-0067">ATP-binding</keyword>
<evidence type="ECO:0000256" key="8">
    <source>
        <dbReference type="ARBA" id="ARBA00034617"/>
    </source>
</evidence>
<evidence type="ECO:0000256" key="4">
    <source>
        <dbReference type="ARBA" id="ARBA00022806"/>
    </source>
</evidence>
<dbReference type="Pfam" id="PF13361">
    <property type="entry name" value="UvrD_C"/>
    <property type="match status" value="1"/>
</dbReference>
<dbReference type="Pfam" id="PF00580">
    <property type="entry name" value="UvrD-helicase"/>
    <property type="match status" value="1"/>
</dbReference>
<dbReference type="InterPro" id="IPR014017">
    <property type="entry name" value="DNA_helicase_UvrD-like_C"/>
</dbReference>
<organism evidence="14">
    <name type="scientific">Salmonella enterica subsp. enterica serovar Stockholm</name>
    <dbReference type="NCBI Taxonomy" id="2565057"/>
    <lineage>
        <taxon>Bacteria</taxon>
        <taxon>Pseudomonadati</taxon>
        <taxon>Pseudomonadota</taxon>
        <taxon>Gammaproteobacteria</taxon>
        <taxon>Enterobacterales</taxon>
        <taxon>Enterobacteriaceae</taxon>
        <taxon>Salmonella</taxon>
    </lineage>
</organism>
<keyword evidence="2 12" id="KW-0547">Nucleotide-binding</keyword>
<dbReference type="Gene3D" id="3.40.50.300">
    <property type="entry name" value="P-loop containing nucleotide triphosphate hydrolases"/>
    <property type="match status" value="2"/>
</dbReference>
<gene>
    <name evidence="14" type="ORF">DKU92_01875</name>
</gene>
<dbReference type="SUPFAM" id="SSF52540">
    <property type="entry name" value="P-loop containing nucleoside triphosphate hydrolases"/>
    <property type="match status" value="1"/>
</dbReference>
<reference evidence="14" key="1">
    <citation type="submission" date="2018-05" db="EMBL/GenBank/DDBJ databases">
        <authorList>
            <person name="Ashton P.M."/>
            <person name="Dallman T."/>
            <person name="Nair S."/>
            <person name="De Pinna E."/>
            <person name="Peters T."/>
            <person name="Grant K."/>
        </authorList>
    </citation>
    <scope>NUCLEOTIDE SEQUENCE</scope>
    <source>
        <strain evidence="14">400311</strain>
    </source>
</reference>
<keyword evidence="3 12" id="KW-0378">Hydrolase</keyword>
<evidence type="ECO:0000256" key="1">
    <source>
        <dbReference type="ARBA" id="ARBA00009922"/>
    </source>
</evidence>
<comment type="similarity">
    <text evidence="1">Belongs to the helicase family. UvrD subfamily.</text>
</comment>
<keyword evidence="4 12" id="KW-0347">Helicase</keyword>
<evidence type="ECO:0000256" key="2">
    <source>
        <dbReference type="ARBA" id="ARBA00022741"/>
    </source>
</evidence>
<feature type="domain" description="UvrD-like helicase ATP-binding" evidence="13">
    <location>
        <begin position="1"/>
        <end position="270"/>
    </location>
</feature>
<evidence type="ECO:0000256" key="3">
    <source>
        <dbReference type="ARBA" id="ARBA00022801"/>
    </source>
</evidence>
<dbReference type="InterPro" id="IPR013986">
    <property type="entry name" value="DExx_box_DNA_helicase_dom_sf"/>
</dbReference>
<comment type="caution">
    <text evidence="14">The sequence shown here is derived from an EMBL/GenBank/DDBJ whole genome shotgun (WGS) entry which is preliminary data.</text>
</comment>
<evidence type="ECO:0000256" key="5">
    <source>
        <dbReference type="ARBA" id="ARBA00022840"/>
    </source>
</evidence>
<name>A0A5I8V6G3_SALET</name>
<proteinExistence type="inferred from homology"/>
<evidence type="ECO:0000259" key="13">
    <source>
        <dbReference type="PROSITE" id="PS51198"/>
    </source>
</evidence>